<dbReference type="Proteomes" id="UP000306918">
    <property type="component" value="Unassembled WGS sequence"/>
</dbReference>
<dbReference type="RefSeq" id="WP_136575289.1">
    <property type="nucleotide sequence ID" value="NZ_STFF01000001.1"/>
</dbReference>
<accession>A0A4S8HYI9</accession>
<proteinExistence type="predicted"/>
<comment type="caution">
    <text evidence="2">The sequence shown here is derived from an EMBL/GenBank/DDBJ whole genome shotgun (WGS) entry which is preliminary data.</text>
</comment>
<dbReference type="AlphaFoldDB" id="A0A4S8HYI9"/>
<dbReference type="SUPFAM" id="SSF159888">
    <property type="entry name" value="YdhG-like"/>
    <property type="match status" value="1"/>
</dbReference>
<organism evidence="2 3">
    <name type="scientific">Niastella caeni</name>
    <dbReference type="NCBI Taxonomy" id="2569763"/>
    <lineage>
        <taxon>Bacteria</taxon>
        <taxon>Pseudomonadati</taxon>
        <taxon>Bacteroidota</taxon>
        <taxon>Chitinophagia</taxon>
        <taxon>Chitinophagales</taxon>
        <taxon>Chitinophagaceae</taxon>
        <taxon>Niastella</taxon>
    </lineage>
</organism>
<name>A0A4S8HYI9_9BACT</name>
<keyword evidence="3" id="KW-1185">Reference proteome</keyword>
<gene>
    <name evidence="2" type="ORF">FAM09_01410</name>
</gene>
<evidence type="ECO:0000313" key="2">
    <source>
        <dbReference type="EMBL" id="THU40797.1"/>
    </source>
</evidence>
<dbReference type="Pfam" id="PF08818">
    <property type="entry name" value="DUF1801"/>
    <property type="match status" value="1"/>
</dbReference>
<dbReference type="OrthoDB" id="5951444at2"/>
<evidence type="ECO:0000313" key="3">
    <source>
        <dbReference type="Proteomes" id="UP000306918"/>
    </source>
</evidence>
<dbReference type="EMBL" id="STFF01000001">
    <property type="protein sequence ID" value="THU40797.1"/>
    <property type="molecule type" value="Genomic_DNA"/>
</dbReference>
<feature type="domain" description="YdhG-like" evidence="1">
    <location>
        <begin position="28"/>
        <end position="131"/>
    </location>
</feature>
<sequence length="141" mass="15992">MAKSTNKTTENNNSVEDFLNSVADETKRKDSFELMKIMRQQTGFEAKMWGPAIVGFGSYHYKYASGREGDAPLVGFSPRAKEISLYFYQEFTEKQQLLQAFGKHRTGVGCVYIKKLQDINIEVLGKLITASVSFLQKKYPS</sequence>
<reference evidence="2 3" key="1">
    <citation type="submission" date="2019-04" db="EMBL/GenBank/DDBJ databases">
        <title>Niastella caeni sp. nov., isolated from activated sludge.</title>
        <authorList>
            <person name="Sheng M."/>
        </authorList>
    </citation>
    <scope>NUCLEOTIDE SEQUENCE [LARGE SCALE GENOMIC DNA]</scope>
    <source>
        <strain evidence="2 3">HX-2-15</strain>
    </source>
</reference>
<protein>
    <submittedName>
        <fullName evidence="2">DUF1801 domain-containing protein</fullName>
    </submittedName>
</protein>
<evidence type="ECO:0000259" key="1">
    <source>
        <dbReference type="Pfam" id="PF08818"/>
    </source>
</evidence>
<dbReference type="InterPro" id="IPR014922">
    <property type="entry name" value="YdhG-like"/>
</dbReference>